<evidence type="ECO:0000313" key="2">
    <source>
        <dbReference type="Proteomes" id="UP000324222"/>
    </source>
</evidence>
<proteinExistence type="predicted"/>
<name>A0A5B7HC47_PORTR</name>
<reference evidence="1 2" key="1">
    <citation type="submission" date="2019-05" db="EMBL/GenBank/DDBJ databases">
        <title>Another draft genome of Portunus trituberculatus and its Hox gene families provides insights of decapod evolution.</title>
        <authorList>
            <person name="Jeong J.-H."/>
            <person name="Song I."/>
            <person name="Kim S."/>
            <person name="Choi T."/>
            <person name="Kim D."/>
            <person name="Ryu S."/>
            <person name="Kim W."/>
        </authorList>
    </citation>
    <scope>NUCLEOTIDE SEQUENCE [LARGE SCALE GENOMIC DNA]</scope>
    <source>
        <tissue evidence="1">Muscle</tissue>
    </source>
</reference>
<gene>
    <name evidence="1" type="ORF">E2C01_062805</name>
</gene>
<accession>A0A5B7HC47</accession>
<evidence type="ECO:0000313" key="1">
    <source>
        <dbReference type="EMBL" id="MPC68602.1"/>
    </source>
</evidence>
<organism evidence="1 2">
    <name type="scientific">Portunus trituberculatus</name>
    <name type="common">Swimming crab</name>
    <name type="synonym">Neptunus trituberculatus</name>
    <dbReference type="NCBI Taxonomy" id="210409"/>
    <lineage>
        <taxon>Eukaryota</taxon>
        <taxon>Metazoa</taxon>
        <taxon>Ecdysozoa</taxon>
        <taxon>Arthropoda</taxon>
        <taxon>Crustacea</taxon>
        <taxon>Multicrustacea</taxon>
        <taxon>Malacostraca</taxon>
        <taxon>Eumalacostraca</taxon>
        <taxon>Eucarida</taxon>
        <taxon>Decapoda</taxon>
        <taxon>Pleocyemata</taxon>
        <taxon>Brachyura</taxon>
        <taxon>Eubrachyura</taxon>
        <taxon>Portunoidea</taxon>
        <taxon>Portunidae</taxon>
        <taxon>Portuninae</taxon>
        <taxon>Portunus</taxon>
    </lineage>
</organism>
<dbReference type="EMBL" id="VSRR010028096">
    <property type="protein sequence ID" value="MPC68602.1"/>
    <property type="molecule type" value="Genomic_DNA"/>
</dbReference>
<protein>
    <submittedName>
        <fullName evidence="1">Uncharacterized protein</fullName>
    </submittedName>
</protein>
<comment type="caution">
    <text evidence="1">The sequence shown here is derived from an EMBL/GenBank/DDBJ whole genome shotgun (WGS) entry which is preliminary data.</text>
</comment>
<sequence>MVEVEVLEWVEAVATGTPLLLLRVQGVLSIVKLGTHFCWGKAEGQFSSMSSNAPHIKLH</sequence>
<keyword evidence="2" id="KW-1185">Reference proteome</keyword>
<dbReference type="AlphaFoldDB" id="A0A5B7HC47"/>
<dbReference type="Proteomes" id="UP000324222">
    <property type="component" value="Unassembled WGS sequence"/>
</dbReference>